<keyword evidence="5" id="KW-0010">Activator</keyword>
<keyword evidence="7" id="KW-0183">Conidiation</keyword>
<evidence type="ECO:0000256" key="1">
    <source>
        <dbReference type="ARBA" id="ARBA00008881"/>
    </source>
</evidence>
<evidence type="ECO:0000313" key="10">
    <source>
        <dbReference type="Proteomes" id="UP000254866"/>
    </source>
</evidence>
<dbReference type="PANTHER" id="PTHR22934">
    <property type="entry name" value="PROTEIN ESC1/WETA-RELATED"/>
    <property type="match status" value="1"/>
</dbReference>
<dbReference type="EMBL" id="NPIC01000002">
    <property type="protein sequence ID" value="RDL39071.1"/>
    <property type="molecule type" value="Genomic_DNA"/>
</dbReference>
<organism evidence="9 10">
    <name type="scientific">Venustampulla echinocandica</name>
    <dbReference type="NCBI Taxonomy" id="2656787"/>
    <lineage>
        <taxon>Eukaryota</taxon>
        <taxon>Fungi</taxon>
        <taxon>Dikarya</taxon>
        <taxon>Ascomycota</taxon>
        <taxon>Pezizomycotina</taxon>
        <taxon>Leotiomycetes</taxon>
        <taxon>Helotiales</taxon>
        <taxon>Pleuroascaceae</taxon>
        <taxon>Venustampulla</taxon>
    </lineage>
</organism>
<keyword evidence="10" id="KW-1185">Reference proteome</keyword>
<dbReference type="GO" id="GO:0048315">
    <property type="term" value="P:conidium formation"/>
    <property type="evidence" value="ECO:0007669"/>
    <property type="project" value="UniProtKB-KW"/>
</dbReference>
<evidence type="ECO:0000256" key="7">
    <source>
        <dbReference type="ARBA" id="ARBA00023321"/>
    </source>
</evidence>
<feature type="compositionally biased region" description="Polar residues" evidence="8">
    <location>
        <begin position="427"/>
        <end position="444"/>
    </location>
</feature>
<evidence type="ECO:0000256" key="5">
    <source>
        <dbReference type="ARBA" id="ARBA00023159"/>
    </source>
</evidence>
<protein>
    <recommendedName>
        <fullName evidence="2">Developmental regulatory protein wetA</fullName>
    </recommendedName>
</protein>
<dbReference type="STRING" id="2656787.A0A370TU68"/>
<dbReference type="OrthoDB" id="2575228at2759"/>
<name>A0A370TU68_9HELO</name>
<gene>
    <name evidence="9" type="ORF">BP5553_03411</name>
</gene>
<dbReference type="AlphaFoldDB" id="A0A370TU68"/>
<evidence type="ECO:0000256" key="6">
    <source>
        <dbReference type="ARBA" id="ARBA00023163"/>
    </source>
</evidence>
<dbReference type="Proteomes" id="UP000254866">
    <property type="component" value="Unassembled WGS sequence"/>
</dbReference>
<evidence type="ECO:0000256" key="3">
    <source>
        <dbReference type="ARBA" id="ARBA00022969"/>
    </source>
</evidence>
<keyword evidence="4" id="KW-0805">Transcription regulation</keyword>
<evidence type="ECO:0000256" key="8">
    <source>
        <dbReference type="SAM" id="MobiDB-lite"/>
    </source>
</evidence>
<dbReference type="GeneID" id="43596260"/>
<feature type="region of interest" description="Disordered" evidence="8">
    <location>
        <begin position="246"/>
        <end position="280"/>
    </location>
</feature>
<dbReference type="PANTHER" id="PTHR22934:SF25">
    <property type="entry name" value="DEVELOPMENTAL REGULATORY PROTEIN WETA"/>
    <property type="match status" value="1"/>
</dbReference>
<evidence type="ECO:0000256" key="4">
    <source>
        <dbReference type="ARBA" id="ARBA00023015"/>
    </source>
</evidence>
<feature type="region of interest" description="Disordered" evidence="8">
    <location>
        <begin position="186"/>
        <end position="209"/>
    </location>
</feature>
<feature type="region of interest" description="Disordered" evidence="8">
    <location>
        <begin position="1"/>
        <end position="21"/>
    </location>
</feature>
<proteinExistence type="inferred from homology"/>
<feature type="compositionally biased region" description="Low complexity" evidence="8">
    <location>
        <begin position="256"/>
        <end position="272"/>
    </location>
</feature>
<feature type="compositionally biased region" description="Basic residues" evidence="8">
    <location>
        <begin position="462"/>
        <end position="482"/>
    </location>
</feature>
<dbReference type="GO" id="GO:0030435">
    <property type="term" value="P:sporulation resulting in formation of a cellular spore"/>
    <property type="evidence" value="ECO:0007669"/>
    <property type="project" value="UniProtKB-KW"/>
</dbReference>
<keyword evidence="3" id="KW-0749">Sporulation</keyword>
<keyword evidence="6" id="KW-0804">Transcription</keyword>
<evidence type="ECO:0000256" key="2">
    <source>
        <dbReference type="ARBA" id="ARBA00015342"/>
    </source>
</evidence>
<comment type="similarity">
    <text evidence="1">Belongs to the wetA family.</text>
</comment>
<sequence length="552" mass="60407">MSFSTASSSPNDKSVDLPRHGYEDLDSEFFDQFLTFSPGNCAGQDFTGSSNQQITEGFSSNSDIIDTPASIDNNAAIYSNDHQSQLRNPWAAEPPAASSQYNRAPTNGFYSETSGRAAVSDSELLTLEGISLYSPQIPAFSQSSLPTTPLPSIAAGSRRKARLVESISKTFKKATGNLQSSYRTPIRKTSSLPKMARHSNHSQNNFDHWEDKLPADAPKFKFEFEENPTSLSFEISAATASMAEEQPDHLTDNDLPRNITTPTTHDTPQATPELCGGHSRKTSSNYFPITPQLHNSASFWPSTPAQPDLNTFEGSAVYPPSDVKMPIWWNDASAAPMAQPLPVGFHTNPQLATRNLVHQLQNDLEYGNNERSLNSMNMTSGLMIQIPQAPTQQPLMMENVPRVAQHGSQDADTPPQPHHVLRRQTAQIFSRQPQQSAPSQMHPTRSNDSEPSSPGSSSSAARQRKSPKTSRKSWSRAQHRPKSGGAVDFVNYTPDDSRKILTGVAPSGSSKTKARRDKEAMDKRRRLSQAALRAVKAAGGDVNSLVEEGLFV</sequence>
<dbReference type="InterPro" id="IPR040112">
    <property type="entry name" value="WetA"/>
</dbReference>
<feature type="compositionally biased region" description="Polar residues" evidence="8">
    <location>
        <begin position="1"/>
        <end position="12"/>
    </location>
</feature>
<feature type="compositionally biased region" description="Low complexity" evidence="8">
    <location>
        <begin position="449"/>
        <end position="459"/>
    </location>
</feature>
<accession>A0A370TU68</accession>
<reference evidence="9 10" key="1">
    <citation type="journal article" date="2018" name="IMA Fungus">
        <title>IMA Genome-F 9: Draft genome sequence of Annulohypoxylon stygium, Aspergillus mulundensis, Berkeleyomyces basicola (syn. Thielaviopsis basicola), Ceratocystis smalleyi, two Cercospora beticola strains, Coleophoma cylindrospora, Fusarium fracticaudum, Phialophora cf. hyalina, and Morchella septimelata.</title>
        <authorList>
            <person name="Wingfield B.D."/>
            <person name="Bills G.F."/>
            <person name="Dong Y."/>
            <person name="Huang W."/>
            <person name="Nel W.J."/>
            <person name="Swalarsk-Parry B.S."/>
            <person name="Vaghefi N."/>
            <person name="Wilken P.M."/>
            <person name="An Z."/>
            <person name="de Beer Z.W."/>
            <person name="De Vos L."/>
            <person name="Chen L."/>
            <person name="Duong T.A."/>
            <person name="Gao Y."/>
            <person name="Hammerbacher A."/>
            <person name="Kikkert J.R."/>
            <person name="Li Y."/>
            <person name="Li H."/>
            <person name="Li K."/>
            <person name="Li Q."/>
            <person name="Liu X."/>
            <person name="Ma X."/>
            <person name="Naidoo K."/>
            <person name="Pethybridge S.J."/>
            <person name="Sun J."/>
            <person name="Steenkamp E.T."/>
            <person name="van der Nest M.A."/>
            <person name="van Wyk S."/>
            <person name="Wingfield M.J."/>
            <person name="Xiong C."/>
            <person name="Yue Q."/>
            <person name="Zhang X."/>
        </authorList>
    </citation>
    <scope>NUCLEOTIDE SEQUENCE [LARGE SCALE GENOMIC DNA]</scope>
    <source>
        <strain evidence="9 10">BP 5553</strain>
    </source>
</reference>
<comment type="caution">
    <text evidence="9">The sequence shown here is derived from an EMBL/GenBank/DDBJ whole genome shotgun (WGS) entry which is preliminary data.</text>
</comment>
<evidence type="ECO:0000313" key="9">
    <source>
        <dbReference type="EMBL" id="RDL39071.1"/>
    </source>
</evidence>
<dbReference type="RefSeq" id="XP_031871727.1">
    <property type="nucleotide sequence ID" value="XM_032012034.1"/>
</dbReference>
<feature type="region of interest" description="Disordered" evidence="8">
    <location>
        <begin position="427"/>
        <end position="523"/>
    </location>
</feature>
<feature type="compositionally biased region" description="Basic and acidic residues" evidence="8">
    <location>
        <begin position="246"/>
        <end position="255"/>
    </location>
</feature>